<organism evidence="1 2">
    <name type="scientific">Pseudomonas batumici</name>
    <dbReference type="NCBI Taxonomy" id="226910"/>
    <lineage>
        <taxon>Bacteria</taxon>
        <taxon>Pseudomonadati</taxon>
        <taxon>Pseudomonadota</taxon>
        <taxon>Gammaproteobacteria</taxon>
        <taxon>Pseudomonadales</taxon>
        <taxon>Pseudomonadaceae</taxon>
        <taxon>Pseudomonas</taxon>
    </lineage>
</organism>
<protein>
    <submittedName>
        <fullName evidence="1">Uncharacterized protein</fullName>
    </submittedName>
</protein>
<sequence length="47" mass="4807">MIGGVQVLMPLGYAPLKAVFAIRAPTARLDGTLIVAGNVAPLRGLFG</sequence>
<name>A0A0C2E5G7_9PSED</name>
<evidence type="ECO:0000313" key="2">
    <source>
        <dbReference type="Proteomes" id="UP000031535"/>
    </source>
</evidence>
<dbReference type="AlphaFoldDB" id="A0A0C2E5G7"/>
<dbReference type="Proteomes" id="UP000031535">
    <property type="component" value="Unassembled WGS sequence"/>
</dbReference>
<gene>
    <name evidence="1" type="ORF">UCMB321_5347</name>
</gene>
<comment type="caution">
    <text evidence="1">The sequence shown here is derived from an EMBL/GenBank/DDBJ whole genome shotgun (WGS) entry which is preliminary data.</text>
</comment>
<keyword evidence="2" id="KW-1185">Reference proteome</keyword>
<accession>A0A0C2E5G7</accession>
<dbReference type="PATRIC" id="fig|226910.6.peg.5336"/>
<evidence type="ECO:0000313" key="1">
    <source>
        <dbReference type="EMBL" id="KIH81049.1"/>
    </source>
</evidence>
<proteinExistence type="predicted"/>
<reference evidence="1 2" key="1">
    <citation type="submission" date="2015-01" db="EMBL/GenBank/DDBJ databases">
        <title>Complete genome of Pseudomonas batumici UCM B-321 producer of the batumin antibiotic with strong antistaphilococcal and potential anticancer activity.</title>
        <authorList>
            <person name="Klochko V.V."/>
            <person name="Zelena L.B."/>
            <person name="Elena K.A."/>
            <person name="Reva O.N."/>
        </authorList>
    </citation>
    <scope>NUCLEOTIDE SEQUENCE [LARGE SCALE GENOMIC DNA]</scope>
    <source>
        <strain evidence="1 2">UCM B-321</strain>
    </source>
</reference>
<dbReference type="EMBL" id="JXDG01000068">
    <property type="protein sequence ID" value="KIH81049.1"/>
    <property type="molecule type" value="Genomic_DNA"/>
</dbReference>